<dbReference type="GO" id="GO:0070602">
    <property type="term" value="P:regulation of centromeric sister chromatid cohesion"/>
    <property type="evidence" value="ECO:0007669"/>
    <property type="project" value="TreeGrafter"/>
</dbReference>
<dbReference type="Pfam" id="PF08833">
    <property type="entry name" value="Axin_b-cat_bind"/>
    <property type="match status" value="1"/>
</dbReference>
<feature type="region of interest" description="Disordered" evidence="13">
    <location>
        <begin position="1938"/>
        <end position="1970"/>
    </location>
</feature>
<feature type="region of interest" description="Disordered" evidence="13">
    <location>
        <begin position="1018"/>
        <end position="1043"/>
    </location>
</feature>
<keyword evidence="7" id="KW-0013">ADP-ribosylation</keyword>
<dbReference type="Pfam" id="PF00615">
    <property type="entry name" value="RGS"/>
    <property type="match status" value="1"/>
</dbReference>
<keyword evidence="19" id="KW-1185">Reference proteome</keyword>
<feature type="compositionally biased region" description="Low complexity" evidence="13">
    <location>
        <begin position="1205"/>
        <end position="1219"/>
    </location>
</feature>
<feature type="region of interest" description="Disordered" evidence="13">
    <location>
        <begin position="893"/>
        <end position="923"/>
    </location>
</feature>
<dbReference type="GO" id="GO:0009950">
    <property type="term" value="P:dorsal/ventral axis specification"/>
    <property type="evidence" value="ECO:0007669"/>
    <property type="project" value="UniProtKB-ARBA"/>
</dbReference>
<dbReference type="InterPro" id="IPR016137">
    <property type="entry name" value="RGS"/>
</dbReference>
<evidence type="ECO:0000313" key="19">
    <source>
        <dbReference type="Proteomes" id="UP000246464"/>
    </source>
</evidence>
<feature type="region of interest" description="Disordered" evidence="13">
    <location>
        <begin position="666"/>
        <end position="705"/>
    </location>
</feature>
<dbReference type="InterPro" id="IPR043581">
    <property type="entry name" value="Axin-like"/>
</dbReference>
<dbReference type="Gene3D" id="1.10.196.10">
    <property type="match status" value="1"/>
</dbReference>
<dbReference type="SUPFAM" id="SSF54236">
    <property type="entry name" value="Ubiquitin-like"/>
    <property type="match status" value="1"/>
</dbReference>
<dbReference type="FunFam" id="1.10.167.10:FF:000003">
    <property type="entry name" value="Axin 1"/>
    <property type="match status" value="1"/>
</dbReference>
<feature type="domain" description="RGS" evidence="15">
    <location>
        <begin position="86"/>
        <end position="205"/>
    </location>
</feature>
<feature type="compositionally biased region" description="Low complexity" evidence="13">
    <location>
        <begin position="309"/>
        <end position="324"/>
    </location>
</feature>
<evidence type="ECO:0000256" key="10">
    <source>
        <dbReference type="ARBA" id="ARBA00023121"/>
    </source>
</evidence>
<evidence type="ECO:0000259" key="16">
    <source>
        <dbReference type="PROSITE" id="PS50841"/>
    </source>
</evidence>
<dbReference type="Pfam" id="PF16646">
    <property type="entry name" value="AXIN1_TNKS_BD"/>
    <property type="match status" value="1"/>
</dbReference>
<dbReference type="InterPro" id="IPR024066">
    <property type="entry name" value="RGS_subdom1/3"/>
</dbReference>
<keyword evidence="8" id="KW-0832">Ubl conjugation</keyword>
<proteinExistence type="predicted"/>
<dbReference type="Pfam" id="PF00778">
    <property type="entry name" value="DIX"/>
    <property type="match status" value="1"/>
</dbReference>
<evidence type="ECO:0000256" key="12">
    <source>
        <dbReference type="PROSITE-ProRule" id="PRU00069"/>
    </source>
</evidence>
<feature type="compositionally biased region" description="Acidic residues" evidence="13">
    <location>
        <begin position="405"/>
        <end position="414"/>
    </location>
</feature>
<feature type="region of interest" description="Disordered" evidence="13">
    <location>
        <begin position="1417"/>
        <end position="1452"/>
    </location>
</feature>
<evidence type="ECO:0000256" key="7">
    <source>
        <dbReference type="ARBA" id="ARBA00022765"/>
    </source>
</evidence>
<feature type="region of interest" description="Disordered" evidence="13">
    <location>
        <begin position="1772"/>
        <end position="1807"/>
    </location>
</feature>
<keyword evidence="5" id="KW-0597">Phosphoprotein</keyword>
<dbReference type="PROSITE" id="PS50841">
    <property type="entry name" value="DIX"/>
    <property type="match status" value="1"/>
</dbReference>
<feature type="region of interest" description="Disordered" evidence="13">
    <location>
        <begin position="305"/>
        <end position="331"/>
    </location>
</feature>
<feature type="region of interest" description="Disordered" evidence="13">
    <location>
        <begin position="1641"/>
        <end position="1668"/>
    </location>
</feature>
<feature type="region of interest" description="Disordered" evidence="13">
    <location>
        <begin position="1706"/>
        <end position="1746"/>
    </location>
</feature>
<evidence type="ECO:0000256" key="11">
    <source>
        <dbReference type="ARBA" id="ARBA00023136"/>
    </source>
</evidence>
<evidence type="ECO:0000256" key="1">
    <source>
        <dbReference type="ARBA" id="ARBA00004370"/>
    </source>
</evidence>
<dbReference type="InterPro" id="IPR036305">
    <property type="entry name" value="RGS_sf"/>
</dbReference>
<feature type="region of interest" description="Disordered" evidence="13">
    <location>
        <begin position="393"/>
        <end position="433"/>
    </location>
</feature>
<keyword evidence="9" id="KW-0445">Lipid transport</keyword>
<feature type="compositionally biased region" description="Low complexity" evidence="13">
    <location>
        <begin position="1773"/>
        <end position="1788"/>
    </location>
</feature>
<feature type="region of interest" description="Disordered" evidence="13">
    <location>
        <begin position="1204"/>
        <end position="1223"/>
    </location>
</feature>
<evidence type="ECO:0000256" key="8">
    <source>
        <dbReference type="ARBA" id="ARBA00022843"/>
    </source>
</evidence>
<feature type="region of interest" description="Disordered" evidence="13">
    <location>
        <begin position="1"/>
        <end position="78"/>
    </location>
</feature>
<dbReference type="InterPro" id="IPR038207">
    <property type="entry name" value="DIX_dom_sf"/>
</dbReference>
<keyword evidence="3" id="KW-0813">Transport</keyword>
<dbReference type="CDD" id="cd08707">
    <property type="entry name" value="RGS_Axin"/>
    <property type="match status" value="1"/>
</dbReference>
<feature type="domain" description="DIX" evidence="16">
    <location>
        <begin position="711"/>
        <end position="793"/>
    </location>
</feature>
<name>A0A2U9BRS1_SCOMX</name>
<dbReference type="GO" id="GO:0008289">
    <property type="term" value="F:lipid binding"/>
    <property type="evidence" value="ECO:0007669"/>
    <property type="project" value="UniProtKB-KW"/>
</dbReference>
<dbReference type="PANTHER" id="PTHR46102">
    <property type="entry name" value="AXIN"/>
    <property type="match status" value="1"/>
</dbReference>
<evidence type="ECO:0000259" key="17">
    <source>
        <dbReference type="PROSITE" id="PS51847"/>
    </source>
</evidence>
<dbReference type="SMART" id="SM00315">
    <property type="entry name" value="RGS"/>
    <property type="match status" value="1"/>
</dbReference>
<organism evidence="18 19">
    <name type="scientific">Scophthalmus maximus</name>
    <name type="common">Turbot</name>
    <name type="synonym">Psetta maxima</name>
    <dbReference type="NCBI Taxonomy" id="52904"/>
    <lineage>
        <taxon>Eukaryota</taxon>
        <taxon>Metazoa</taxon>
        <taxon>Chordata</taxon>
        <taxon>Craniata</taxon>
        <taxon>Vertebrata</taxon>
        <taxon>Euteleostomi</taxon>
        <taxon>Actinopterygii</taxon>
        <taxon>Neopterygii</taxon>
        <taxon>Teleostei</taxon>
        <taxon>Neoteleostei</taxon>
        <taxon>Acanthomorphata</taxon>
        <taxon>Carangaria</taxon>
        <taxon>Pleuronectiformes</taxon>
        <taxon>Pleuronectoidei</taxon>
        <taxon>Scophthalmidae</taxon>
        <taxon>Scophthalmus</taxon>
    </lineage>
</organism>
<dbReference type="InterPro" id="IPR029071">
    <property type="entry name" value="Ubiquitin-like_domsf"/>
</dbReference>
<dbReference type="GO" id="GO:0005886">
    <property type="term" value="C:plasma membrane"/>
    <property type="evidence" value="ECO:0007669"/>
    <property type="project" value="TreeGrafter"/>
</dbReference>
<dbReference type="PROSITE" id="PS51847">
    <property type="entry name" value="SMP"/>
    <property type="match status" value="1"/>
</dbReference>
<evidence type="ECO:0000256" key="14">
    <source>
        <dbReference type="SAM" id="Phobius"/>
    </source>
</evidence>
<dbReference type="PRINTS" id="PR01301">
    <property type="entry name" value="RGSPROTEIN"/>
</dbReference>
<dbReference type="InterPro" id="IPR001158">
    <property type="entry name" value="DIX"/>
</dbReference>
<dbReference type="GO" id="GO:0090090">
    <property type="term" value="P:negative regulation of canonical Wnt signaling pathway"/>
    <property type="evidence" value="ECO:0007669"/>
    <property type="project" value="InterPro"/>
</dbReference>
<comment type="subcellular location">
    <subcellularLocation>
        <location evidence="2">Cytoplasm</location>
    </subcellularLocation>
    <subcellularLocation>
        <location evidence="1">Membrane</location>
    </subcellularLocation>
</comment>
<dbReference type="GO" id="GO:0005789">
    <property type="term" value="C:endoplasmic reticulum membrane"/>
    <property type="evidence" value="ECO:0007669"/>
    <property type="project" value="UniProtKB-ARBA"/>
</dbReference>
<evidence type="ECO:0000256" key="4">
    <source>
        <dbReference type="ARBA" id="ARBA00022490"/>
    </source>
</evidence>
<accession>A0A2U9BRS1</accession>
<dbReference type="GO" id="GO:0016055">
    <property type="term" value="P:Wnt signaling pathway"/>
    <property type="evidence" value="ECO:0007669"/>
    <property type="project" value="UniProtKB-KW"/>
</dbReference>
<feature type="transmembrane region" description="Helical" evidence="14">
    <location>
        <begin position="1484"/>
        <end position="1505"/>
    </location>
</feature>
<feature type="compositionally biased region" description="Basic residues" evidence="13">
    <location>
        <begin position="894"/>
        <end position="923"/>
    </location>
</feature>
<feature type="compositionally biased region" description="Polar residues" evidence="13">
    <location>
        <begin position="1367"/>
        <end position="1379"/>
    </location>
</feature>
<dbReference type="GO" id="GO:0048468">
    <property type="term" value="P:cell development"/>
    <property type="evidence" value="ECO:0007669"/>
    <property type="project" value="TreeGrafter"/>
</dbReference>
<dbReference type="Gene3D" id="2.40.240.130">
    <property type="match status" value="1"/>
</dbReference>
<keyword evidence="14" id="KW-1133">Transmembrane helix</keyword>
<evidence type="ECO:0000313" key="18">
    <source>
        <dbReference type="EMBL" id="AWP06306.1"/>
    </source>
</evidence>
<dbReference type="GO" id="GO:0030877">
    <property type="term" value="C:beta-catenin destruction complex"/>
    <property type="evidence" value="ECO:0007669"/>
    <property type="project" value="TreeGrafter"/>
</dbReference>
<feature type="region of interest" description="Disordered" evidence="13">
    <location>
        <begin position="1125"/>
        <end position="1163"/>
    </location>
</feature>
<feature type="region of interest" description="Disordered" evidence="13">
    <location>
        <begin position="451"/>
        <end position="477"/>
    </location>
</feature>
<keyword evidence="10" id="KW-0446">Lipid-binding</keyword>
<dbReference type="InterPro" id="IPR032101">
    <property type="entry name" value="Axin_TNKS-bd"/>
</dbReference>
<keyword evidence="14" id="KW-0812">Transmembrane</keyword>
<dbReference type="SMART" id="SM00021">
    <property type="entry name" value="DAX"/>
    <property type="match status" value="1"/>
</dbReference>
<dbReference type="GO" id="GO:0060090">
    <property type="term" value="F:molecular adaptor activity"/>
    <property type="evidence" value="ECO:0007669"/>
    <property type="project" value="TreeGrafter"/>
</dbReference>
<feature type="compositionally biased region" description="Basic and acidic residues" evidence="13">
    <location>
        <begin position="1649"/>
        <end position="1662"/>
    </location>
</feature>
<dbReference type="STRING" id="52904.ENSSMAP00000019147"/>
<feature type="compositionally biased region" description="Basic and acidic residues" evidence="13">
    <location>
        <begin position="1026"/>
        <end position="1035"/>
    </location>
</feature>
<keyword evidence="6 12" id="KW-0879">Wnt signaling pathway</keyword>
<dbReference type="CDD" id="cd11582">
    <property type="entry name" value="Axin_TNKS_binding"/>
    <property type="match status" value="1"/>
</dbReference>
<sequence>MSRALAEHISSSFREDAPRPPVPGEEGEASCYNPSRSARMRAQSKVKDAAAAAAPPGSTPRRNEDGLGEPEGSASPDSPLVRWTKSLHFLLGDQDGAHLFRTFLERENCVDTLDFWFACNGFRQMDLKDTKTLRVAKVIFKRYIENNSIVAKQLKPATKTFIRDSIKKQQIDSAMFDQAQTEIQSNMEENAYQMFLTSDIYLEYVRTGCENAAYMNHGGLGSLKLMCGYLPPLMEEEEWSCTDLKAKTLGSVVGLSAKTLRATATIRTAAEVLENSCRSHRRGDPASPYFVNSGYIFAPATSANDSEISSDATTDDSMSMTDSSVDGIPPYKLGTKKHLQREIHRSVKINGQVTLPHFPRTYRLPKEMTPVEPSSFAAQLIARLEKLKREQDTMSSLEERLQQIQEEEEREESSDLASNNSLHNPLLPSGTQCEEDPQAILDEHLSRVLKTPGCQSPGVVRHSPRSRSPDRTGAIVSSGQAPFFGAYPGAAKVLMTGRQSTKHIHHHYIHHHHAGPKTKEQIEAEAAQRVQCLCPPGGANYSDFTAARCSTLSKRPFKATDEGLSSPRLPLDATDRSQNVWQWILESERQGKHKPHSTQGLKKSSPLDSKTLPGRTHFSWGGGGIGSGTHLRGHHPGHPFIQDPAMPPLPPPNTLAQLEEACRRLEEVSKPPKQRHSTAASSLQRDRNHPAAAFPTGDSPLASSGLQADESKELVVTYFFCGEEIPYRSMMKTHCLTLGHFKEQLSKKGNYRYYFKKASDEFECGAVFEEVWEDATVLPMYEGKISIQKQFEEEYDCFAQTGLFSFISFRCRFVVPNKVQKVKASPTFVQDERCFCSQLLKHETQMVVDVYPPVHPESSVSEFLIRNPLATLNEGIVNVSANLRTLVFRQTRQAARRRGEKKKNRSTTVRKRSAAAGPRTRRAPAARARLLWPRCSFKELTPLLIATTVHITRKSFSSSLEQNSSAQPCKASQFVLRGHQVSAARKPQKRDYMCRIVITSVKSCLNVNDVRLQLSGSTAMTSRHPSHAESGHSTDKQPPAAAPKLHVQRSLSKENITIHFSAFGTEEEEEEEELNCITVSTTSATQNDSNIVTALEASEEMFEAVPLDSADEVAVIPETSRLSPFSKHHTIGSPTQTLTSRIAEQKGSISSSSPTKSLSFPSSEKPFLSLVKSLSSEVSEIRDGVSSVPAPSVRHRHLMKSLVKSLSSDTSQDSSSSSTPYRLPESRLNLQLFKQFAQSRMPSATMSSAADSKTAPSSPLTSTDNRSFFKVSDVEARIEDTKRRFSEVISEPLQLLSKIMDEKSSSLVSGSLYRPKGLSVSASELSNITSINCHVESNNNNCIKEEEGGDWEDERVNSGASGPPESQVPSTVHTKSPNKPSLLSMSLENCSMSALAKQEDEDFCILYTEDFETCADTEGDGGDRTDDTGTGSQTKVLLSGSTEPCSEDESENTVPVPCVPHYTLIILTVLVYGYFVLPLPSYIGGMLLGTVFGFFLAIGVVWLTGPKPSGGFRRTRHHGKLWNLTKLDIKEPEIFKGWMNEILNYDPEMYHATLTHSVYVRLEGSIIRLSKPNHNIARRATHNEPKPDVNYISQKIYDLTNSKVYLMPQSLARKRVWNKKYPICIELGKQDDFMSKAEDDGLEANEGTGVRDRGESSGEAQERGSPPWSSRDLTLYLFGRTGREKEEWFQRFLSASKLKVDLKKTPSVTASKSALSSHSRSSSRSSLDEALIPQPRPKDLSVSSTAAGSAKTKPLLDYSVYMASLLPKRSTVSPPAASPALQSPQSSPGADKKLQSTTSAQVLHREEEEEEEAAAVAWVNAALGRVLWDFLVEPYWADLVSKKIQMKLSKIRLPYFMNELTLTELDMGSATPRILGASKPSIDYRGLWFDLELSYSGSFLMTLETKMNLIRLGKEGESFRLGEFGKDGYRPRTYCLADSDEESSSAGSSDEEDSSELSNDSAGAEGLVGGHKPSKIMRFVDKITKSKYFQKATETEFIKKKMEEVSNTPLLLTVEVQELQGTLVVNIPPPPTDRIWYGFRTPPHLELKARPKLGEREVTLPHVTDWIEKKLIQEFQPVDRQLVPQWTRSRPSQRGTAPASHEDCLQYFLELLKSHNRN</sequence>
<dbReference type="InterPro" id="IPR044926">
    <property type="entry name" value="RGS_subdomain_2"/>
</dbReference>
<feature type="compositionally biased region" description="Low complexity" evidence="13">
    <location>
        <begin position="1148"/>
        <end position="1163"/>
    </location>
</feature>
<dbReference type="Proteomes" id="UP000246464">
    <property type="component" value="Chromosome 8"/>
</dbReference>
<protein>
    <submittedName>
        <fullName evidence="18">Putative axin-2-like</fullName>
    </submittedName>
</protein>
<dbReference type="GO" id="GO:0008013">
    <property type="term" value="F:beta-catenin binding"/>
    <property type="evidence" value="ECO:0007669"/>
    <property type="project" value="TreeGrafter"/>
</dbReference>
<reference evidence="18 19" key="1">
    <citation type="submission" date="2017-12" db="EMBL/GenBank/DDBJ databases">
        <title>Integrating genomic resources of turbot (Scophthalmus maximus) in depth evaluation of genetic and physical mapping variation across individuals.</title>
        <authorList>
            <person name="Martinez P."/>
        </authorList>
    </citation>
    <scope>NUCLEOTIDE SEQUENCE [LARGE SCALE GENOMIC DNA]</scope>
</reference>
<dbReference type="PANTHER" id="PTHR46102:SF1">
    <property type="entry name" value="AXIN-2"/>
    <property type="match status" value="1"/>
</dbReference>
<feature type="compositionally biased region" description="Low complexity" evidence="13">
    <location>
        <begin position="1710"/>
        <end position="1725"/>
    </location>
</feature>
<dbReference type="GO" id="GO:0019901">
    <property type="term" value="F:protein kinase binding"/>
    <property type="evidence" value="ECO:0007669"/>
    <property type="project" value="TreeGrafter"/>
</dbReference>
<dbReference type="InterPro" id="IPR014936">
    <property type="entry name" value="Axin_b-cat-bd"/>
</dbReference>
<dbReference type="PROSITE" id="PS50132">
    <property type="entry name" value="RGS"/>
    <property type="match status" value="1"/>
</dbReference>
<evidence type="ECO:0000256" key="5">
    <source>
        <dbReference type="ARBA" id="ARBA00022553"/>
    </source>
</evidence>
<evidence type="ECO:0000256" key="3">
    <source>
        <dbReference type="ARBA" id="ARBA00022448"/>
    </source>
</evidence>
<feature type="transmembrane region" description="Helical" evidence="14">
    <location>
        <begin position="1459"/>
        <end position="1477"/>
    </location>
</feature>
<dbReference type="EMBL" id="CP026250">
    <property type="protein sequence ID" value="AWP06306.1"/>
    <property type="molecule type" value="Genomic_DNA"/>
</dbReference>
<dbReference type="FunFam" id="2.40.240.130:FF:000002">
    <property type="entry name" value="Axin 1"/>
    <property type="match status" value="1"/>
</dbReference>
<dbReference type="GO" id="GO:0070411">
    <property type="term" value="F:I-SMAD binding"/>
    <property type="evidence" value="ECO:0007669"/>
    <property type="project" value="TreeGrafter"/>
</dbReference>
<dbReference type="InterPro" id="IPR031468">
    <property type="entry name" value="SMP_LBD"/>
</dbReference>
<dbReference type="Gene3D" id="1.10.167.10">
    <property type="entry name" value="Regulator of G-protein Signalling 4, domain 2"/>
    <property type="match status" value="1"/>
</dbReference>
<dbReference type="GO" id="GO:0006869">
    <property type="term" value="P:lipid transport"/>
    <property type="evidence" value="ECO:0007669"/>
    <property type="project" value="UniProtKB-KW"/>
</dbReference>
<feature type="region of interest" description="Disordered" evidence="13">
    <location>
        <begin position="587"/>
        <end position="654"/>
    </location>
</feature>
<feature type="compositionally biased region" description="Acidic residues" evidence="13">
    <location>
        <begin position="1938"/>
        <end position="1955"/>
    </location>
</feature>
<evidence type="ECO:0000259" key="15">
    <source>
        <dbReference type="PROSITE" id="PS50132"/>
    </source>
</evidence>
<evidence type="ECO:0000256" key="9">
    <source>
        <dbReference type="ARBA" id="ARBA00023055"/>
    </source>
</evidence>
<feature type="domain" description="SMP-LTD" evidence="17">
    <location>
        <begin position="1812"/>
        <end position="2092"/>
    </location>
</feature>
<feature type="compositionally biased region" description="Polar residues" evidence="13">
    <location>
        <begin position="1435"/>
        <end position="1444"/>
    </location>
</feature>
<feature type="region of interest" description="Disordered" evidence="13">
    <location>
        <begin position="1344"/>
        <end position="1379"/>
    </location>
</feature>
<gene>
    <name evidence="18" type="ORF">SMAX5B_019790</name>
</gene>
<dbReference type="SUPFAM" id="SSF48097">
    <property type="entry name" value="Regulator of G-protein signaling, RGS"/>
    <property type="match status" value="1"/>
</dbReference>
<evidence type="ECO:0000256" key="2">
    <source>
        <dbReference type="ARBA" id="ARBA00004496"/>
    </source>
</evidence>
<dbReference type="GO" id="GO:0031625">
    <property type="term" value="F:ubiquitin protein ligase binding"/>
    <property type="evidence" value="ECO:0007669"/>
    <property type="project" value="TreeGrafter"/>
</dbReference>
<dbReference type="GO" id="GO:0032436">
    <property type="term" value="P:positive regulation of proteasomal ubiquitin-dependent protein catabolic process"/>
    <property type="evidence" value="ECO:0007669"/>
    <property type="project" value="TreeGrafter"/>
</dbReference>
<feature type="compositionally biased region" description="Polar residues" evidence="13">
    <location>
        <begin position="1132"/>
        <end position="1142"/>
    </location>
</feature>
<keyword evidence="4" id="KW-0963">Cytoplasm</keyword>
<evidence type="ECO:0000256" key="6">
    <source>
        <dbReference type="ARBA" id="ARBA00022687"/>
    </source>
</evidence>
<feature type="region of interest" description="Disordered" evidence="13">
    <location>
        <begin position="1243"/>
        <end position="1265"/>
    </location>
</feature>
<dbReference type="CDD" id="cd21675">
    <property type="entry name" value="SMP_TEX2"/>
    <property type="match status" value="1"/>
</dbReference>
<evidence type="ECO:0000256" key="13">
    <source>
        <dbReference type="SAM" id="MobiDB-lite"/>
    </source>
</evidence>
<dbReference type="GO" id="GO:0005634">
    <property type="term" value="C:nucleus"/>
    <property type="evidence" value="ECO:0007669"/>
    <property type="project" value="TreeGrafter"/>
</dbReference>
<feature type="compositionally biased region" description="Polar residues" evidence="13">
    <location>
        <begin position="597"/>
        <end position="608"/>
    </location>
</feature>
<keyword evidence="11 14" id="KW-0472">Membrane</keyword>